<feature type="domain" description="Late nodulin" evidence="2">
    <location>
        <begin position="24"/>
        <end position="77"/>
    </location>
</feature>
<evidence type="ECO:0000313" key="3">
    <source>
        <dbReference type="EMBL" id="RHN59349.1"/>
    </source>
</evidence>
<proteinExistence type="predicted"/>
<feature type="transmembrane region" description="Helical" evidence="1">
    <location>
        <begin position="27"/>
        <end position="44"/>
    </location>
</feature>
<comment type="caution">
    <text evidence="3">The sequence shown here is derived from an EMBL/GenBank/DDBJ whole genome shotgun (WGS) entry which is preliminary data.</text>
</comment>
<dbReference type="Pfam" id="PF07127">
    <property type="entry name" value="Nodulin_late"/>
    <property type="match status" value="1"/>
</dbReference>
<keyword evidence="1" id="KW-0812">Transmembrane</keyword>
<accession>A0A396I190</accession>
<dbReference type="GO" id="GO:0046872">
    <property type="term" value="F:metal ion binding"/>
    <property type="evidence" value="ECO:0007669"/>
    <property type="project" value="InterPro"/>
</dbReference>
<evidence type="ECO:0000259" key="2">
    <source>
        <dbReference type="Pfam" id="PF07127"/>
    </source>
</evidence>
<sequence>MNFTIHYKEIKSFTIIWMQIGKNMVETLKFVYVILLFLSIFLFNKSPFSQIMFSDCKTDKDCPQFRRANIRCRKGQCVKL</sequence>
<keyword evidence="1" id="KW-1133">Transmembrane helix</keyword>
<dbReference type="Gramene" id="rna21367">
    <property type="protein sequence ID" value="RHN59349.1"/>
    <property type="gene ID" value="gene21367"/>
</dbReference>
<dbReference type="AlphaFoldDB" id="A0A396I190"/>
<evidence type="ECO:0000256" key="1">
    <source>
        <dbReference type="SAM" id="Phobius"/>
    </source>
</evidence>
<gene>
    <name evidence="3" type="ORF">MtrunA17_Chr4g0012321</name>
</gene>
<name>A0A396I190_MEDTR</name>
<dbReference type="InterPro" id="IPR009810">
    <property type="entry name" value="Nodulin_late_dom"/>
</dbReference>
<dbReference type="EMBL" id="PSQE01000004">
    <property type="protein sequence ID" value="RHN59349.1"/>
    <property type="molecule type" value="Genomic_DNA"/>
</dbReference>
<organism evidence="3 4">
    <name type="scientific">Medicago truncatula</name>
    <name type="common">Barrel medic</name>
    <name type="synonym">Medicago tribuloides</name>
    <dbReference type="NCBI Taxonomy" id="3880"/>
    <lineage>
        <taxon>Eukaryota</taxon>
        <taxon>Viridiplantae</taxon>
        <taxon>Streptophyta</taxon>
        <taxon>Embryophyta</taxon>
        <taxon>Tracheophyta</taxon>
        <taxon>Spermatophyta</taxon>
        <taxon>Magnoliopsida</taxon>
        <taxon>eudicotyledons</taxon>
        <taxon>Gunneridae</taxon>
        <taxon>Pentapetalae</taxon>
        <taxon>rosids</taxon>
        <taxon>fabids</taxon>
        <taxon>Fabales</taxon>
        <taxon>Fabaceae</taxon>
        <taxon>Papilionoideae</taxon>
        <taxon>50 kb inversion clade</taxon>
        <taxon>NPAAA clade</taxon>
        <taxon>Hologalegina</taxon>
        <taxon>IRL clade</taxon>
        <taxon>Trifolieae</taxon>
        <taxon>Medicago</taxon>
    </lineage>
</organism>
<protein>
    <submittedName>
        <fullName evidence="3">Putative Late nodulin</fullName>
    </submittedName>
</protein>
<reference evidence="4" key="1">
    <citation type="journal article" date="2018" name="Nat. Plants">
        <title>Whole-genome landscape of Medicago truncatula symbiotic genes.</title>
        <authorList>
            <person name="Pecrix Y."/>
            <person name="Staton S.E."/>
            <person name="Sallet E."/>
            <person name="Lelandais-Briere C."/>
            <person name="Moreau S."/>
            <person name="Carrere S."/>
            <person name="Blein T."/>
            <person name="Jardinaud M.F."/>
            <person name="Latrasse D."/>
            <person name="Zouine M."/>
            <person name="Zahm M."/>
            <person name="Kreplak J."/>
            <person name="Mayjonade B."/>
            <person name="Satge C."/>
            <person name="Perez M."/>
            <person name="Cauet S."/>
            <person name="Marande W."/>
            <person name="Chantry-Darmon C."/>
            <person name="Lopez-Roques C."/>
            <person name="Bouchez O."/>
            <person name="Berard A."/>
            <person name="Debelle F."/>
            <person name="Munos S."/>
            <person name="Bendahmane A."/>
            <person name="Berges H."/>
            <person name="Niebel A."/>
            <person name="Buitink J."/>
            <person name="Frugier F."/>
            <person name="Benhamed M."/>
            <person name="Crespi M."/>
            <person name="Gouzy J."/>
            <person name="Gamas P."/>
        </authorList>
    </citation>
    <scope>NUCLEOTIDE SEQUENCE [LARGE SCALE GENOMIC DNA]</scope>
    <source>
        <strain evidence="4">cv. Jemalong A17</strain>
    </source>
</reference>
<keyword evidence="1" id="KW-0472">Membrane</keyword>
<evidence type="ECO:0000313" key="4">
    <source>
        <dbReference type="Proteomes" id="UP000265566"/>
    </source>
</evidence>
<dbReference type="Proteomes" id="UP000265566">
    <property type="component" value="Chromosome 4"/>
</dbReference>